<dbReference type="SUPFAM" id="SSF103473">
    <property type="entry name" value="MFS general substrate transporter"/>
    <property type="match status" value="1"/>
</dbReference>
<feature type="transmembrane region" description="Helical" evidence="7">
    <location>
        <begin position="112"/>
        <end position="132"/>
    </location>
</feature>
<dbReference type="InterPro" id="IPR010290">
    <property type="entry name" value="TM_effector"/>
</dbReference>
<dbReference type="OrthoDB" id="69054at2"/>
<evidence type="ECO:0000256" key="4">
    <source>
        <dbReference type="ARBA" id="ARBA00022692"/>
    </source>
</evidence>
<keyword evidence="3" id="KW-1003">Cell membrane</keyword>
<keyword evidence="5 7" id="KW-1133">Transmembrane helix</keyword>
<feature type="transmembrane region" description="Helical" evidence="7">
    <location>
        <begin position="237"/>
        <end position="259"/>
    </location>
</feature>
<evidence type="ECO:0000256" key="1">
    <source>
        <dbReference type="ARBA" id="ARBA00004651"/>
    </source>
</evidence>
<dbReference type="PANTHER" id="PTHR23513">
    <property type="entry name" value="INTEGRAL MEMBRANE EFFLUX PROTEIN-RELATED"/>
    <property type="match status" value="1"/>
</dbReference>
<organism evidence="8 9">
    <name type="scientific">Geodermatophilus nigrescens</name>
    <dbReference type="NCBI Taxonomy" id="1070870"/>
    <lineage>
        <taxon>Bacteria</taxon>
        <taxon>Bacillati</taxon>
        <taxon>Actinomycetota</taxon>
        <taxon>Actinomycetes</taxon>
        <taxon>Geodermatophilales</taxon>
        <taxon>Geodermatophilaceae</taxon>
        <taxon>Geodermatophilus</taxon>
    </lineage>
</organism>
<accession>A0A1M5EHQ5</accession>
<reference evidence="8 9" key="1">
    <citation type="submission" date="2016-11" db="EMBL/GenBank/DDBJ databases">
        <authorList>
            <person name="Jaros S."/>
            <person name="Januszkiewicz K."/>
            <person name="Wedrychowicz H."/>
        </authorList>
    </citation>
    <scope>NUCLEOTIDE SEQUENCE [LARGE SCALE GENOMIC DNA]</scope>
    <source>
        <strain evidence="8 9">DSM 45408</strain>
    </source>
</reference>
<sequence length="423" mass="41957">MHSGPTRTAGILAPLRGGPYRWLAAVLALSLVGTGTWTVTYVFQLVATGGDAGDVSAVATAASVGVLLAVLAGGAVADRGSQRAVLAGVAAVKAGGTALLAALSLGEALTTPVLAGLALLLGLADGFFFPAYSALVPRTVPVAQVLAVNGLEGVLRPVAMLVAGPALAGLVVRETSPGWSFAVVATTQVAAALAAARLPRPAPGPAAPAHGHSGGSLRDVRDGVRYGLGTRWIRTTLLLASAILVLVQGPIEVLLPFVVTGAGGGPGAFAAVLAAFGAGGVVGAVVVASRPLPRRDLSFLALVWGLGTAPMALVGVADEVWLVALCTAVVGATYSAGAVVWGTLLQVRVAPEYLGRVSSLDFFVSLAFLPVSMALAAPLGSLLGTGWVFLLAGTVPPLLALVAVTAGGLRADETAARREPVAG</sequence>
<gene>
    <name evidence="8" type="ORF">SAMN05444351_0800</name>
</gene>
<protein>
    <submittedName>
        <fullName evidence="8">Predicted arabinose efflux permease, MFS family</fullName>
    </submittedName>
</protein>
<feature type="transmembrane region" description="Helical" evidence="7">
    <location>
        <begin position="322"/>
        <end position="345"/>
    </location>
</feature>
<comment type="subcellular location">
    <subcellularLocation>
        <location evidence="1">Cell membrane</location>
        <topology evidence="1">Multi-pass membrane protein</topology>
    </subcellularLocation>
</comment>
<evidence type="ECO:0000256" key="2">
    <source>
        <dbReference type="ARBA" id="ARBA00022448"/>
    </source>
</evidence>
<feature type="transmembrane region" description="Helical" evidence="7">
    <location>
        <begin position="386"/>
        <end position="409"/>
    </location>
</feature>
<dbReference type="GO" id="GO:0005886">
    <property type="term" value="C:plasma membrane"/>
    <property type="evidence" value="ECO:0007669"/>
    <property type="project" value="UniProtKB-SubCell"/>
</dbReference>
<dbReference type="PANTHER" id="PTHR23513:SF11">
    <property type="entry name" value="STAPHYLOFERRIN A TRANSPORTER"/>
    <property type="match status" value="1"/>
</dbReference>
<evidence type="ECO:0000256" key="7">
    <source>
        <dbReference type="SAM" id="Phobius"/>
    </source>
</evidence>
<keyword evidence="2" id="KW-0813">Transport</keyword>
<dbReference type="RefSeq" id="WP_073418713.1">
    <property type="nucleotide sequence ID" value="NZ_FQVX01000001.1"/>
</dbReference>
<keyword evidence="4 7" id="KW-0812">Transmembrane</keyword>
<dbReference type="Gene3D" id="1.20.1250.20">
    <property type="entry name" value="MFS general substrate transporter like domains"/>
    <property type="match status" value="1"/>
</dbReference>
<evidence type="ECO:0000256" key="5">
    <source>
        <dbReference type="ARBA" id="ARBA00022989"/>
    </source>
</evidence>
<evidence type="ECO:0000256" key="3">
    <source>
        <dbReference type="ARBA" id="ARBA00022475"/>
    </source>
</evidence>
<proteinExistence type="predicted"/>
<dbReference type="STRING" id="1070870.SAMN05444351_0800"/>
<dbReference type="Proteomes" id="UP000184471">
    <property type="component" value="Unassembled WGS sequence"/>
</dbReference>
<keyword evidence="6 7" id="KW-0472">Membrane</keyword>
<evidence type="ECO:0000313" key="9">
    <source>
        <dbReference type="Proteomes" id="UP000184471"/>
    </source>
</evidence>
<feature type="transmembrane region" description="Helical" evidence="7">
    <location>
        <begin position="84"/>
        <end position="106"/>
    </location>
</feature>
<keyword evidence="9" id="KW-1185">Reference proteome</keyword>
<dbReference type="Pfam" id="PF05977">
    <property type="entry name" value="MFS_3"/>
    <property type="match status" value="1"/>
</dbReference>
<evidence type="ECO:0000256" key="6">
    <source>
        <dbReference type="ARBA" id="ARBA00023136"/>
    </source>
</evidence>
<name>A0A1M5EHQ5_9ACTN</name>
<dbReference type="InterPro" id="IPR036259">
    <property type="entry name" value="MFS_trans_sf"/>
</dbReference>
<feature type="transmembrane region" description="Helical" evidence="7">
    <location>
        <begin position="357"/>
        <end position="380"/>
    </location>
</feature>
<dbReference type="EMBL" id="FQVX01000001">
    <property type="protein sequence ID" value="SHF78798.1"/>
    <property type="molecule type" value="Genomic_DNA"/>
</dbReference>
<feature type="transmembrane region" description="Helical" evidence="7">
    <location>
        <begin position="20"/>
        <end position="43"/>
    </location>
</feature>
<evidence type="ECO:0000313" key="8">
    <source>
        <dbReference type="EMBL" id="SHF78798.1"/>
    </source>
</evidence>
<dbReference type="AlphaFoldDB" id="A0A1M5EHQ5"/>
<feature type="transmembrane region" description="Helical" evidence="7">
    <location>
        <begin position="55"/>
        <end position="77"/>
    </location>
</feature>
<feature type="transmembrane region" description="Helical" evidence="7">
    <location>
        <begin position="265"/>
        <end position="287"/>
    </location>
</feature>
<feature type="transmembrane region" description="Helical" evidence="7">
    <location>
        <begin position="299"/>
        <end position="316"/>
    </location>
</feature>